<dbReference type="EMBL" id="LAZR01017616">
    <property type="protein sequence ID" value="KKL99674.1"/>
    <property type="molecule type" value="Genomic_DNA"/>
</dbReference>
<protein>
    <recommendedName>
        <fullName evidence="2">Terminase large subunit gp17-like C-terminal domain-containing protein</fullName>
    </recommendedName>
</protein>
<dbReference type="Gene3D" id="3.30.420.280">
    <property type="match status" value="1"/>
</dbReference>
<organism evidence="1">
    <name type="scientific">marine sediment metagenome</name>
    <dbReference type="NCBI Taxonomy" id="412755"/>
    <lineage>
        <taxon>unclassified sequences</taxon>
        <taxon>metagenomes</taxon>
        <taxon>ecological metagenomes</taxon>
    </lineage>
</organism>
<comment type="caution">
    <text evidence="1">The sequence shown here is derived from an EMBL/GenBank/DDBJ whole genome shotgun (WGS) entry which is preliminary data.</text>
</comment>
<gene>
    <name evidence="1" type="ORF">LCGC14_1812030</name>
</gene>
<evidence type="ECO:0008006" key="2">
    <source>
        <dbReference type="Google" id="ProtNLM"/>
    </source>
</evidence>
<name>A0A0F9GL90_9ZZZZ</name>
<proteinExistence type="predicted"/>
<dbReference type="AlphaFoldDB" id="A0A0F9GL90"/>
<reference evidence="1" key="1">
    <citation type="journal article" date="2015" name="Nature">
        <title>Complex archaea that bridge the gap between prokaryotes and eukaryotes.</title>
        <authorList>
            <person name="Spang A."/>
            <person name="Saw J.H."/>
            <person name="Jorgensen S.L."/>
            <person name="Zaremba-Niedzwiedzka K."/>
            <person name="Martijn J."/>
            <person name="Lind A.E."/>
            <person name="van Eijk R."/>
            <person name="Schleper C."/>
            <person name="Guy L."/>
            <person name="Ettema T.J."/>
        </authorList>
    </citation>
    <scope>NUCLEOTIDE SEQUENCE</scope>
</reference>
<accession>A0A0F9GL90</accession>
<evidence type="ECO:0000313" key="1">
    <source>
        <dbReference type="EMBL" id="KKL99674.1"/>
    </source>
</evidence>
<sequence>MGKHEHEECAHQLFTARSVTWFTARGVKGNGQRGNTLVLHGLTLTYPVPRQVWGLQIRLQPRSIICTVHKRGLMNLEKALTLTDKQIDALTPKELAEFESELSEQLRKDSQANQIAYYQPVNDDARKVHLSTAKEFGIQGGNKSSKTGTTLAEAVIQMTSVIPMCLEKDYPREKIHPPIRVRVVVTSLESAWDINLKPKMQYFEWNGRPNEDGLMGDPTRGHWGFVPQRYLINGDWNQSWSEKHKLLTLNLNGDFGNKPGSTMHVMSQGQSLQEFNQGAFDLIIEDEIPPEEIHRANLIRAMERGGRVITSGTPPDDRSAAVTAAWFFDQVLAPGLAGSNLEETDAAVLWTENNPTLDASELARVRRGLTEEQARARFHGESIHLAGLILPGFTVKTKIWCYSCNDSTIPVDGSCNRCKATDIQDYCNTYDDQDSWVSAVWPTLFYMDPHQARPTACAWYKIDPNDNIWQVGEAEISGGASEVRDAVYEIEANMGWVPFWRKADPKITVQANQFATLFQGEKFTIRKAFEDVGFYFEDANTSFTVGRERLLDWMRPNPYTRAPRLRIHRECSKTIYQVTHFVWNPHGRKTNVSIKELPARDNSDFPALLRYLANDDPTYRMVEAVRMAEKVVVGAGGIGRNKATGW</sequence>